<dbReference type="InterPro" id="IPR002871">
    <property type="entry name" value="NIF_FeS_clus_asmbl_NifU_N"/>
</dbReference>
<dbReference type="Pfam" id="PF01592">
    <property type="entry name" value="NifU_N"/>
    <property type="match status" value="1"/>
</dbReference>
<dbReference type="GO" id="GO:0016226">
    <property type="term" value="P:iron-sulfur cluster assembly"/>
    <property type="evidence" value="ECO:0007669"/>
    <property type="project" value="InterPro"/>
</dbReference>
<dbReference type="GO" id="GO:0005506">
    <property type="term" value="F:iron ion binding"/>
    <property type="evidence" value="ECO:0007669"/>
    <property type="project" value="InterPro"/>
</dbReference>
<evidence type="ECO:0000259" key="1">
    <source>
        <dbReference type="Pfam" id="PF01592"/>
    </source>
</evidence>
<gene>
    <name evidence="2" type="primary">iscU</name>
    <name evidence="2" type="synonym">nifU</name>
</gene>
<proteinExistence type="predicted"/>
<dbReference type="EMBL" id="KF900529">
    <property type="protein sequence ID" value="AIE98193.1"/>
    <property type="molecule type" value="Genomic_DNA"/>
</dbReference>
<evidence type="ECO:0000313" key="2">
    <source>
        <dbReference type="EMBL" id="AIE98193.1"/>
    </source>
</evidence>
<dbReference type="Gene3D" id="3.90.1010.10">
    <property type="match status" value="1"/>
</dbReference>
<dbReference type="AlphaFoldDB" id="A0A075G3J7"/>
<dbReference type="SUPFAM" id="SSF82649">
    <property type="entry name" value="SufE/NifU"/>
    <property type="match status" value="1"/>
</dbReference>
<protein>
    <submittedName>
        <fullName evidence="2">NifU family SUF system FeS assembly protein (IscU, nifU)</fullName>
    </submittedName>
</protein>
<organism evidence="2">
    <name type="scientific">uncultured marine thaumarchaeote KM3_04_E09</name>
    <dbReference type="NCBI Taxonomy" id="1455966"/>
    <lineage>
        <taxon>Archaea</taxon>
        <taxon>Nitrososphaerota</taxon>
        <taxon>environmental samples</taxon>
    </lineage>
</organism>
<dbReference type="CDD" id="cd06664">
    <property type="entry name" value="IscU_like"/>
    <property type="match status" value="1"/>
</dbReference>
<accession>A0A075G3J7</accession>
<dbReference type="GO" id="GO:0051536">
    <property type="term" value="F:iron-sulfur cluster binding"/>
    <property type="evidence" value="ECO:0007669"/>
    <property type="project" value="InterPro"/>
</dbReference>
<sequence>MSGDPIYTEMIIEYSRNPSNFGKIEDPQIHRHDSNPLCGDSIDLYVNTDGTKITEVKFDGKGCAICMACTSVLTEMIQNKNLDEVKNFQKDELLAELGLEHLIKTSPVRIKCALLSLKALKYGIYSYFVEKMNDVKVCRKLKRRSCISLLVWLTFQ</sequence>
<feature type="domain" description="NIF system FeS cluster assembly NifU N-terminal" evidence="1">
    <location>
        <begin position="7"/>
        <end position="130"/>
    </location>
</feature>
<reference evidence="2" key="1">
    <citation type="journal article" date="2014" name="Genome Biol. Evol.">
        <title>Pangenome evidence for extensive interdomain horizontal transfer affecting lineage core and shell genes in uncultured planktonic thaumarchaeota and euryarchaeota.</title>
        <authorList>
            <person name="Deschamps P."/>
            <person name="Zivanovic Y."/>
            <person name="Moreira D."/>
            <person name="Rodriguez-Valera F."/>
            <person name="Lopez-Garcia P."/>
        </authorList>
    </citation>
    <scope>NUCLEOTIDE SEQUENCE</scope>
</reference>
<dbReference type="NCBIfam" id="TIGR01994">
    <property type="entry name" value="SUF_scaf_2"/>
    <property type="match status" value="1"/>
</dbReference>
<dbReference type="PANTHER" id="PTHR10093">
    <property type="entry name" value="IRON-SULFUR CLUSTER ASSEMBLY ENZYME NIFU HOMOLOG"/>
    <property type="match status" value="1"/>
</dbReference>
<name>A0A075G3J7_9ARCH</name>